<comment type="caution">
    <text evidence="2">The sequence shown here is derived from an EMBL/GenBank/DDBJ whole genome shotgun (WGS) entry which is preliminary data.</text>
</comment>
<gene>
    <name evidence="2" type="ORF">B7700_07570</name>
</gene>
<organism evidence="2 3">
    <name type="scientific">Streptococcus mitis</name>
    <dbReference type="NCBI Taxonomy" id="28037"/>
    <lineage>
        <taxon>Bacteria</taxon>
        <taxon>Bacillati</taxon>
        <taxon>Bacillota</taxon>
        <taxon>Bacilli</taxon>
        <taxon>Lactobacillales</taxon>
        <taxon>Streptococcaceae</taxon>
        <taxon>Streptococcus</taxon>
        <taxon>Streptococcus mitis group</taxon>
    </lineage>
</organism>
<name>A0A1X1JXY4_STRMT</name>
<protein>
    <submittedName>
        <fullName evidence="2">Uncharacterized protein</fullName>
    </submittedName>
</protein>
<dbReference type="AlphaFoldDB" id="A0A1X1JXY4"/>
<sequence length="506" mass="59818">MIINHEEFWIAIIFLSALFFLLWNINRSKDDYIKDLSKALLGSLFSLAIVFGGYNSFRSETGMFHKLVSGEVIVGIAVAFPILLTWYRKDKKEKKEENETKKKQYIYQVYTELKSDYLKLKEDFHKKEMNQILTLVSLEQIIDRIELFERISGSEVDKQNESFEPIDFLSLFVSIQEKLKNLRPEFEISKDPNSLYYSWRILNNKIIHKIKSTAPHYMNFEDVCAIDFNKNSDLLGKYARASSFYGCEFKANDLMQFITVNDGLYIFKDVFLDRKLTSEEISQIKDDIELKSYFYIDEFGSIHKYQTDQEISKEKTVMSTEQKISKDNQKDLNSAINRKQKNQTQKILADIGGEDEEEYRRPFIYERRDLSDYGPINRFIEYGKALNVSINEENSGVKQQILNILKGVYKTSLNNMSKDNSFISISKNFIPEMKDSDKEKFEWHSWNVLTEKKINDHSISFFIFAIKITEMKFECIVITRKELNELLKLKNKTIDNRYFFYFARLK</sequence>
<proteinExistence type="predicted"/>
<feature type="transmembrane region" description="Helical" evidence="1">
    <location>
        <begin position="67"/>
        <end position="87"/>
    </location>
</feature>
<feature type="transmembrane region" description="Helical" evidence="1">
    <location>
        <begin position="36"/>
        <end position="55"/>
    </location>
</feature>
<keyword evidence="1" id="KW-0472">Membrane</keyword>
<dbReference type="RefSeq" id="WP_084888171.1">
    <property type="nucleotide sequence ID" value="NZ_NCVF01000025.1"/>
</dbReference>
<evidence type="ECO:0000313" key="3">
    <source>
        <dbReference type="Proteomes" id="UP000193929"/>
    </source>
</evidence>
<keyword evidence="1" id="KW-1133">Transmembrane helix</keyword>
<feature type="transmembrane region" description="Helical" evidence="1">
    <location>
        <begin position="6"/>
        <end position="24"/>
    </location>
</feature>
<evidence type="ECO:0000313" key="2">
    <source>
        <dbReference type="EMBL" id="ORO92053.1"/>
    </source>
</evidence>
<evidence type="ECO:0000256" key="1">
    <source>
        <dbReference type="SAM" id="Phobius"/>
    </source>
</evidence>
<reference evidence="2 3" key="1">
    <citation type="journal article" date="2016" name="Eur. J. Clin. Microbiol. Infect. Dis.">
        <title>Whole genome sequencing as a tool for phylogenetic analysis of clinical strains of Mitis group streptococci.</title>
        <authorList>
            <person name="Rasmussen L.H."/>
            <person name="Dargis R."/>
            <person name="Hojholt K."/>
            <person name="Christensen J.J."/>
            <person name="Skovgaard O."/>
            <person name="Justesen U.S."/>
            <person name="Rosenvinge F.S."/>
            <person name="Moser C."/>
            <person name="Lukjancenko O."/>
            <person name="Rasmussen S."/>
            <person name="Nielsen X.C."/>
        </authorList>
    </citation>
    <scope>NUCLEOTIDE SEQUENCE [LARGE SCALE GENOMIC DNA]</scope>
    <source>
        <strain evidence="2 3">RH_50275_09</strain>
    </source>
</reference>
<dbReference type="EMBL" id="NCVF01000025">
    <property type="protein sequence ID" value="ORO92053.1"/>
    <property type="molecule type" value="Genomic_DNA"/>
</dbReference>
<accession>A0A1X1JXY4</accession>
<dbReference type="Proteomes" id="UP000193929">
    <property type="component" value="Unassembled WGS sequence"/>
</dbReference>
<keyword evidence="1" id="KW-0812">Transmembrane</keyword>